<dbReference type="EMBL" id="KI913988">
    <property type="protein sequence ID" value="ETV93844.1"/>
    <property type="molecule type" value="Genomic_DNA"/>
</dbReference>
<organism evidence="2">
    <name type="scientific">Aphanomyces invadans</name>
    <dbReference type="NCBI Taxonomy" id="157072"/>
    <lineage>
        <taxon>Eukaryota</taxon>
        <taxon>Sar</taxon>
        <taxon>Stramenopiles</taxon>
        <taxon>Oomycota</taxon>
        <taxon>Saprolegniomycetes</taxon>
        <taxon>Saprolegniales</taxon>
        <taxon>Verrucalvaceae</taxon>
        <taxon>Aphanomyces</taxon>
    </lineage>
</organism>
<evidence type="ECO:0008006" key="3">
    <source>
        <dbReference type="Google" id="ProtNLM"/>
    </source>
</evidence>
<protein>
    <recommendedName>
        <fullName evidence="3">Cysteine/serine-rich nuclear protein N-terminal domain-containing protein</fullName>
    </recommendedName>
</protein>
<dbReference type="GeneID" id="20089246"/>
<feature type="region of interest" description="Disordered" evidence="1">
    <location>
        <begin position="1"/>
        <end position="26"/>
    </location>
</feature>
<name>A0A024TIM4_9STRA</name>
<accession>A0A024TIM4</accession>
<evidence type="ECO:0000313" key="2">
    <source>
        <dbReference type="EMBL" id="ETV93844.1"/>
    </source>
</evidence>
<dbReference type="VEuPathDB" id="FungiDB:H310_12196"/>
<dbReference type="RefSeq" id="XP_008877404.1">
    <property type="nucleotide sequence ID" value="XM_008879182.1"/>
</dbReference>
<dbReference type="eggNOG" id="ENOG502S628">
    <property type="taxonomic scope" value="Eukaryota"/>
</dbReference>
<reference evidence="2" key="1">
    <citation type="submission" date="2013-12" db="EMBL/GenBank/DDBJ databases">
        <title>The Genome Sequence of Aphanomyces invadans NJM9701.</title>
        <authorList>
            <consortium name="The Broad Institute Genomics Platform"/>
            <person name="Russ C."/>
            <person name="Tyler B."/>
            <person name="van West P."/>
            <person name="Dieguez-Uribeondo J."/>
            <person name="Young S.K."/>
            <person name="Zeng Q."/>
            <person name="Gargeya S."/>
            <person name="Fitzgerald M."/>
            <person name="Abouelleil A."/>
            <person name="Alvarado L."/>
            <person name="Chapman S.B."/>
            <person name="Gainer-Dewar J."/>
            <person name="Goldberg J."/>
            <person name="Griggs A."/>
            <person name="Gujja S."/>
            <person name="Hansen M."/>
            <person name="Howarth C."/>
            <person name="Imamovic A."/>
            <person name="Ireland A."/>
            <person name="Larimer J."/>
            <person name="McCowan C."/>
            <person name="Murphy C."/>
            <person name="Pearson M."/>
            <person name="Poon T.W."/>
            <person name="Priest M."/>
            <person name="Roberts A."/>
            <person name="Saif S."/>
            <person name="Shea T."/>
            <person name="Sykes S."/>
            <person name="Wortman J."/>
            <person name="Nusbaum C."/>
            <person name="Birren B."/>
        </authorList>
    </citation>
    <scope>NUCLEOTIDE SEQUENCE [LARGE SCALE GENOMIC DNA]</scope>
    <source>
        <strain evidence="2">NJM9701</strain>
    </source>
</reference>
<dbReference type="OrthoDB" id="78998at2759"/>
<evidence type="ECO:0000256" key="1">
    <source>
        <dbReference type="SAM" id="MobiDB-lite"/>
    </source>
</evidence>
<dbReference type="AlphaFoldDB" id="A0A024TIM4"/>
<gene>
    <name evidence="2" type="ORF">H310_12196</name>
</gene>
<proteinExistence type="predicted"/>
<sequence>MEPATSNASTVTTASHRASTTSARMSSSRAVSFTTAEIYTFDVAYGGSAVPKLTGPPIGLAPTHTHVTYTDLSKSTHCRRGTVRKFNHLERIELLKQAEYHVQDIATFCVEALAIRKSRADTTDEVKAEKKAIKRARDESLLEYQRVTTFRRRMTMMDPAMGLSVEA</sequence>